<accession>A0A0E9WZW5</accession>
<feature type="chain" id="PRO_5002434710" evidence="1">
    <location>
        <begin position="22"/>
        <end position="59"/>
    </location>
</feature>
<name>A0A0E9WZW5_ANGAN</name>
<evidence type="ECO:0000256" key="1">
    <source>
        <dbReference type="SAM" id="SignalP"/>
    </source>
</evidence>
<organism evidence="2">
    <name type="scientific">Anguilla anguilla</name>
    <name type="common">European freshwater eel</name>
    <name type="synonym">Muraena anguilla</name>
    <dbReference type="NCBI Taxonomy" id="7936"/>
    <lineage>
        <taxon>Eukaryota</taxon>
        <taxon>Metazoa</taxon>
        <taxon>Chordata</taxon>
        <taxon>Craniata</taxon>
        <taxon>Vertebrata</taxon>
        <taxon>Euteleostomi</taxon>
        <taxon>Actinopterygii</taxon>
        <taxon>Neopterygii</taxon>
        <taxon>Teleostei</taxon>
        <taxon>Anguilliformes</taxon>
        <taxon>Anguillidae</taxon>
        <taxon>Anguilla</taxon>
    </lineage>
</organism>
<dbReference type="EMBL" id="GBXM01012703">
    <property type="protein sequence ID" value="JAH95874.1"/>
    <property type="molecule type" value="Transcribed_RNA"/>
</dbReference>
<feature type="signal peptide" evidence="1">
    <location>
        <begin position="1"/>
        <end position="21"/>
    </location>
</feature>
<sequence length="59" mass="7034">MFVCLSMTVLFYTAILSPTNTNIFVKFVEKQLRKIRTFRVFFHVNSTNTSFWKNENIPI</sequence>
<dbReference type="AlphaFoldDB" id="A0A0E9WZW5"/>
<evidence type="ECO:0000313" key="2">
    <source>
        <dbReference type="EMBL" id="JAH95874.1"/>
    </source>
</evidence>
<proteinExistence type="predicted"/>
<reference evidence="2" key="1">
    <citation type="submission" date="2014-11" db="EMBL/GenBank/DDBJ databases">
        <authorList>
            <person name="Amaro Gonzalez C."/>
        </authorList>
    </citation>
    <scope>NUCLEOTIDE SEQUENCE</scope>
</reference>
<protein>
    <submittedName>
        <fullName evidence="2">Uncharacterized protein</fullName>
    </submittedName>
</protein>
<reference evidence="2" key="2">
    <citation type="journal article" date="2015" name="Fish Shellfish Immunol.">
        <title>Early steps in the European eel (Anguilla anguilla)-Vibrio vulnificus interaction in the gills: Role of the RtxA13 toxin.</title>
        <authorList>
            <person name="Callol A."/>
            <person name="Pajuelo D."/>
            <person name="Ebbesson L."/>
            <person name="Teles M."/>
            <person name="MacKenzie S."/>
            <person name="Amaro C."/>
        </authorList>
    </citation>
    <scope>NUCLEOTIDE SEQUENCE</scope>
</reference>
<keyword evidence="1" id="KW-0732">Signal</keyword>